<dbReference type="GO" id="GO:0016787">
    <property type="term" value="F:hydrolase activity"/>
    <property type="evidence" value="ECO:0007669"/>
    <property type="project" value="UniProtKB-KW"/>
</dbReference>
<proteinExistence type="predicted"/>
<dbReference type="Pfam" id="PF01934">
    <property type="entry name" value="HepT-like"/>
    <property type="match status" value="1"/>
</dbReference>
<evidence type="ECO:0000256" key="1">
    <source>
        <dbReference type="ARBA" id="ARBA00022553"/>
    </source>
</evidence>
<dbReference type="PANTHER" id="PTHR34139">
    <property type="entry name" value="UPF0331 PROTEIN MJ0127"/>
    <property type="match status" value="1"/>
</dbReference>
<keyword evidence="3" id="KW-0540">Nuclease</keyword>
<evidence type="ECO:0000256" key="4">
    <source>
        <dbReference type="ARBA" id="ARBA00022741"/>
    </source>
</evidence>
<dbReference type="EMBL" id="BLRX01000406">
    <property type="protein sequence ID" value="GFP26160.1"/>
    <property type="molecule type" value="Genomic_DNA"/>
</dbReference>
<evidence type="ECO:0008006" key="8">
    <source>
        <dbReference type="Google" id="ProtNLM"/>
    </source>
</evidence>
<evidence type="ECO:0000256" key="2">
    <source>
        <dbReference type="ARBA" id="ARBA00022649"/>
    </source>
</evidence>
<protein>
    <recommendedName>
        <fullName evidence="8">DUF86 domain-containing protein</fullName>
    </recommendedName>
</protein>
<feature type="non-terminal residue" evidence="6">
    <location>
        <position position="1"/>
    </location>
</feature>
<dbReference type="GO" id="GO:0004540">
    <property type="term" value="F:RNA nuclease activity"/>
    <property type="evidence" value="ECO:0007669"/>
    <property type="project" value="InterPro"/>
</dbReference>
<comment type="caution">
    <text evidence="6">The sequence shown here is derived from an EMBL/GenBank/DDBJ whole genome shotgun (WGS) entry which is preliminary data.</text>
</comment>
<evidence type="ECO:0000313" key="7">
    <source>
        <dbReference type="Proteomes" id="UP000543224"/>
    </source>
</evidence>
<dbReference type="AlphaFoldDB" id="A0A6V8P2U0"/>
<evidence type="ECO:0000256" key="5">
    <source>
        <dbReference type="ARBA" id="ARBA00022801"/>
    </source>
</evidence>
<dbReference type="GO" id="GO:0000166">
    <property type="term" value="F:nucleotide binding"/>
    <property type="evidence" value="ECO:0007669"/>
    <property type="project" value="UniProtKB-KW"/>
</dbReference>
<organism evidence="6 7">
    <name type="scientific">Candidatus Hakubella thermalkaliphila</name>
    <dbReference type="NCBI Taxonomy" id="2754717"/>
    <lineage>
        <taxon>Bacteria</taxon>
        <taxon>Bacillati</taxon>
        <taxon>Actinomycetota</taxon>
        <taxon>Actinomycetota incertae sedis</taxon>
        <taxon>Candidatus Hakubellales</taxon>
        <taxon>Candidatus Hakubellaceae</taxon>
        <taxon>Candidatus Hakubella</taxon>
    </lineage>
</organism>
<name>A0A6V8P2U0_9ACTN</name>
<keyword evidence="1" id="KW-0597">Phosphoprotein</keyword>
<keyword evidence="5" id="KW-0378">Hydrolase</keyword>
<keyword evidence="4" id="KW-0547">Nucleotide-binding</keyword>
<dbReference type="Proteomes" id="UP000543224">
    <property type="component" value="Unassembled WGS sequence"/>
</dbReference>
<keyword evidence="2" id="KW-1277">Toxin-antitoxin system</keyword>
<gene>
    <name evidence="6" type="ORF">HKBW3S25_01649</name>
</gene>
<accession>A0A6V8P2U0</accession>
<dbReference type="InterPro" id="IPR008201">
    <property type="entry name" value="HepT-like"/>
</dbReference>
<dbReference type="PANTHER" id="PTHR34139:SF1">
    <property type="entry name" value="RNASE MJ1380-RELATED"/>
    <property type="match status" value="1"/>
</dbReference>
<sequence>RRDKKVCLKGGDLLMRNHRLYVKDIFQAMESIEKFVEGMEFEDFKRDDKTLSAVIRKFEIIGEATKNLPDTIKEKYTIVPWKEMAGMRDKLIHFYFGIKHDLVWRTIKDVVPQVKPLMRKILEEFEK</sequence>
<dbReference type="GO" id="GO:0110001">
    <property type="term" value="C:toxin-antitoxin complex"/>
    <property type="evidence" value="ECO:0007669"/>
    <property type="project" value="InterPro"/>
</dbReference>
<evidence type="ECO:0000256" key="3">
    <source>
        <dbReference type="ARBA" id="ARBA00022722"/>
    </source>
</evidence>
<evidence type="ECO:0000313" key="6">
    <source>
        <dbReference type="EMBL" id="GFP26160.1"/>
    </source>
</evidence>
<reference evidence="6 7" key="1">
    <citation type="journal article" date="2020" name="Front. Microbiol.">
        <title>Single-cell genomics of novel Actinobacteria with the Wood-Ljungdahl pathway discovered in a serpentinizing system.</title>
        <authorList>
            <person name="Merino N."/>
            <person name="Kawai M."/>
            <person name="Boyd E.S."/>
            <person name="Colman D.R."/>
            <person name="McGlynn S.E."/>
            <person name="Nealson K.H."/>
            <person name="Kurokawa K."/>
            <person name="Hongoh Y."/>
        </authorList>
    </citation>
    <scope>NUCLEOTIDE SEQUENCE [LARGE SCALE GENOMIC DNA]</scope>
    <source>
        <strain evidence="6 7">S25</strain>
    </source>
</reference>
<dbReference type="InterPro" id="IPR051813">
    <property type="entry name" value="HepT_RNase_toxin"/>
</dbReference>